<gene>
    <name evidence="1" type="ORF">BUTYVIB_01963</name>
</gene>
<protein>
    <recommendedName>
        <fullName evidence="3">HPr domain-containing protein</fullName>
    </recommendedName>
</protein>
<name>D4S1J3_9FIRM</name>
<reference evidence="1 2" key="1">
    <citation type="submission" date="2010-02" db="EMBL/GenBank/DDBJ databases">
        <authorList>
            <person name="Weinstock G."/>
            <person name="Sodergren E."/>
            <person name="Clifton S."/>
            <person name="Fulton L."/>
            <person name="Fulton B."/>
            <person name="Courtney L."/>
            <person name="Fronick C."/>
            <person name="Harrison M."/>
            <person name="Strong C."/>
            <person name="Farmer C."/>
            <person name="Delahaunty K."/>
            <person name="Markovic C."/>
            <person name="Hall O."/>
            <person name="Minx P."/>
            <person name="Tomlinson C."/>
            <person name="Mitreva M."/>
            <person name="Nelson J."/>
            <person name="Hou S."/>
            <person name="Wollam A."/>
            <person name="Pepin K.H."/>
            <person name="Johnson M."/>
            <person name="Bhonagiri V."/>
            <person name="Zhang X."/>
            <person name="Suruliraj S."/>
            <person name="Warren W."/>
            <person name="Chinwalla A."/>
            <person name="Mardis E.R."/>
            <person name="Wilson R.K."/>
        </authorList>
    </citation>
    <scope>NUCLEOTIDE SEQUENCE [LARGE SCALE GENOMIC DNA]</scope>
    <source>
        <strain evidence="1 2">DSM 2876</strain>
    </source>
</reference>
<dbReference type="HOGENOM" id="CLU_136230_4_0_9"/>
<dbReference type="AlphaFoldDB" id="D4S1J3"/>
<evidence type="ECO:0000313" key="1">
    <source>
        <dbReference type="EMBL" id="EFF67932.1"/>
    </source>
</evidence>
<proteinExistence type="predicted"/>
<dbReference type="Proteomes" id="UP000006238">
    <property type="component" value="Unassembled WGS sequence"/>
</dbReference>
<keyword evidence="2" id="KW-1185">Reference proteome</keyword>
<organism evidence="1 2">
    <name type="scientific">Eshraghiella crossota DSM 2876</name>
    <dbReference type="NCBI Taxonomy" id="511680"/>
    <lineage>
        <taxon>Bacteria</taxon>
        <taxon>Bacillati</taxon>
        <taxon>Bacillota</taxon>
        <taxon>Clostridia</taxon>
        <taxon>Lachnospirales</taxon>
        <taxon>Lachnospiraceae</taxon>
        <taxon>Eshraghiella</taxon>
    </lineage>
</organism>
<sequence>METVIKLPDVEAVQNFVKVATETDCDVLVSKEGYKYIIDGTSILGMLNVVGARIIVKCLAANKGFKNMLEQYNVQ</sequence>
<dbReference type="EMBL" id="ABWN01000034">
    <property type="protein sequence ID" value="EFF67932.1"/>
    <property type="molecule type" value="Genomic_DNA"/>
</dbReference>
<dbReference type="GeneID" id="98917903"/>
<dbReference type="RefSeq" id="WP_005603854.1">
    <property type="nucleotide sequence ID" value="NZ_GG663524.1"/>
</dbReference>
<evidence type="ECO:0008006" key="3">
    <source>
        <dbReference type="Google" id="ProtNLM"/>
    </source>
</evidence>
<comment type="caution">
    <text evidence="1">The sequence shown here is derived from an EMBL/GenBank/DDBJ whole genome shotgun (WGS) entry which is preliminary data.</text>
</comment>
<evidence type="ECO:0000313" key="2">
    <source>
        <dbReference type="Proteomes" id="UP000006238"/>
    </source>
</evidence>
<accession>D4S1J3</accession>